<comment type="subcellular location">
    <subcellularLocation>
        <location evidence="1">Nucleus</location>
    </subcellularLocation>
</comment>
<feature type="region of interest" description="Disordered" evidence="4">
    <location>
        <begin position="199"/>
        <end position="244"/>
    </location>
</feature>
<dbReference type="PANTHER" id="PTHR12585">
    <property type="entry name" value="SCC1 / RAD21 FAMILY MEMBER"/>
    <property type="match status" value="1"/>
</dbReference>
<dbReference type="InterPro" id="IPR023093">
    <property type="entry name" value="ScpA-like_C"/>
</dbReference>
<evidence type="ECO:0000259" key="6">
    <source>
        <dbReference type="Pfam" id="PF04825"/>
    </source>
</evidence>
<dbReference type="GO" id="GO:0007064">
    <property type="term" value="P:mitotic sister chromatid cohesion"/>
    <property type="evidence" value="ECO:0007669"/>
    <property type="project" value="TreeGrafter"/>
</dbReference>
<proteinExistence type="inferred from homology"/>
<sequence>MLTITNDNSTLAQIWLAANMTTLGRAPVLQTRIAESAEEIAAVTDASAATTAGSGDYVTLRTSGELLQGIVRVYAKQAGFLLADLKDTLAKINVLFKASARVTVAVSSRHTFARMQNIVLEDIVTEKEVLLMPALDFLTDSHGPGAPNRVAGATAIAQSAAMYDTSLELGRQFPSGASFLGSNDGSLLDLHLDEGTRAGGSSTLANPDLPLANDDFPLPDDQFSSEWNMDLGQDEGNDGTDESLEVGRRADGSVLEEHTDFGFDLDIPEKDALGEDSAMQSTADAPVAMLNSLRHRRRRNVDPALLLTEDIIVDMDLVLSRAEMDHISTNATEGVQRASAAPPTRCSRKRLLRELEEDTAYVRGGSPLSYSSIKRQRVEASVDVPPLDMDLQLANDDSIDNFDLIGDMDAPEDTHQDMDFDIDIAPEEPQQELQLQPQLSDLTDASDATADNQVRLTTGEAVAQEVVHLAQTLRELTAPTTTFTELLQSTDPAETPTRTGASRCFFDMLTLASAGCVALSQPKPYAPIAVAPQPALAHKYIPA</sequence>
<dbReference type="PANTHER" id="PTHR12585:SF69">
    <property type="entry name" value="FI11703P"/>
    <property type="match status" value="1"/>
</dbReference>
<dbReference type="InterPro" id="IPR006910">
    <property type="entry name" value="Rad21_Rec8_N"/>
</dbReference>
<gene>
    <name evidence="7" type="ORF">DAKH74_038450</name>
</gene>
<accession>A0AAV5S3H7</accession>
<dbReference type="InterPro" id="IPR006909">
    <property type="entry name" value="Rad21/Rec8_C_eu"/>
</dbReference>
<comment type="similarity">
    <text evidence="2">Belongs to the rad21 family.</text>
</comment>
<dbReference type="GO" id="GO:0005634">
    <property type="term" value="C:nucleus"/>
    <property type="evidence" value="ECO:0007669"/>
    <property type="project" value="UniProtKB-SubCell"/>
</dbReference>
<keyword evidence="8" id="KW-1185">Reference proteome</keyword>
<dbReference type="GO" id="GO:1990414">
    <property type="term" value="P:replication-born double-strand break repair via sister chromatid exchange"/>
    <property type="evidence" value="ECO:0007669"/>
    <property type="project" value="TreeGrafter"/>
</dbReference>
<evidence type="ECO:0008006" key="9">
    <source>
        <dbReference type="Google" id="ProtNLM"/>
    </source>
</evidence>
<keyword evidence="3" id="KW-0539">Nucleus</keyword>
<feature type="compositionally biased region" description="Acidic residues" evidence="4">
    <location>
        <begin position="232"/>
        <end position="244"/>
    </location>
</feature>
<name>A0AAV5S3H7_MAUHU</name>
<comment type="caution">
    <text evidence="7">The sequence shown here is derived from an EMBL/GenBank/DDBJ whole genome shotgun (WGS) entry which is preliminary data.</text>
</comment>
<evidence type="ECO:0000256" key="3">
    <source>
        <dbReference type="ARBA" id="ARBA00023242"/>
    </source>
</evidence>
<feature type="domain" description="Rad21/Rec8-like protein N-terminal" evidence="6">
    <location>
        <begin position="4"/>
        <end position="105"/>
    </location>
</feature>
<dbReference type="GO" id="GO:0030892">
    <property type="term" value="C:mitotic cohesin complex"/>
    <property type="evidence" value="ECO:0007669"/>
    <property type="project" value="TreeGrafter"/>
</dbReference>
<dbReference type="Pfam" id="PF04824">
    <property type="entry name" value="Rad21_Rec8"/>
    <property type="match status" value="1"/>
</dbReference>
<evidence type="ECO:0000259" key="5">
    <source>
        <dbReference type="Pfam" id="PF04824"/>
    </source>
</evidence>
<dbReference type="Gene3D" id="1.10.10.580">
    <property type="entry name" value="Structural maintenance of chromosome 1. Chain E"/>
    <property type="match status" value="1"/>
</dbReference>
<dbReference type="SUPFAM" id="SSF46785">
    <property type="entry name" value="Winged helix' DNA-binding domain"/>
    <property type="match status" value="1"/>
</dbReference>
<feature type="domain" description="Rad21/Rec8-like protein C-terminal eukaryotic" evidence="5">
    <location>
        <begin position="494"/>
        <end position="536"/>
    </location>
</feature>
<dbReference type="InterPro" id="IPR039781">
    <property type="entry name" value="Rad21/Rec8-like"/>
</dbReference>
<evidence type="ECO:0000313" key="8">
    <source>
        <dbReference type="Proteomes" id="UP001377567"/>
    </source>
</evidence>
<organism evidence="7 8">
    <name type="scientific">Maudiozyma humilis</name>
    <name type="common">Sour dough yeast</name>
    <name type="synonym">Kazachstania humilis</name>
    <dbReference type="NCBI Taxonomy" id="51915"/>
    <lineage>
        <taxon>Eukaryota</taxon>
        <taxon>Fungi</taxon>
        <taxon>Dikarya</taxon>
        <taxon>Ascomycota</taxon>
        <taxon>Saccharomycotina</taxon>
        <taxon>Saccharomycetes</taxon>
        <taxon>Saccharomycetales</taxon>
        <taxon>Saccharomycetaceae</taxon>
        <taxon>Maudiozyma</taxon>
    </lineage>
</organism>
<evidence type="ECO:0000256" key="4">
    <source>
        <dbReference type="SAM" id="MobiDB-lite"/>
    </source>
</evidence>
<dbReference type="GO" id="GO:0003682">
    <property type="term" value="F:chromatin binding"/>
    <property type="evidence" value="ECO:0007669"/>
    <property type="project" value="TreeGrafter"/>
</dbReference>
<dbReference type="Proteomes" id="UP001377567">
    <property type="component" value="Unassembled WGS sequence"/>
</dbReference>
<dbReference type="Pfam" id="PF04825">
    <property type="entry name" value="Rad21_Rec8_N"/>
    <property type="match status" value="1"/>
</dbReference>
<reference evidence="7 8" key="1">
    <citation type="journal article" date="2023" name="Elife">
        <title>Identification of key yeast species and microbe-microbe interactions impacting larval growth of Drosophila in the wild.</title>
        <authorList>
            <person name="Mure A."/>
            <person name="Sugiura Y."/>
            <person name="Maeda R."/>
            <person name="Honda K."/>
            <person name="Sakurai N."/>
            <person name="Takahashi Y."/>
            <person name="Watada M."/>
            <person name="Katoh T."/>
            <person name="Gotoh A."/>
            <person name="Gotoh Y."/>
            <person name="Taniguchi I."/>
            <person name="Nakamura K."/>
            <person name="Hayashi T."/>
            <person name="Katayama T."/>
            <person name="Uemura T."/>
            <person name="Hattori Y."/>
        </authorList>
    </citation>
    <scope>NUCLEOTIDE SEQUENCE [LARGE SCALE GENOMIC DNA]</scope>
    <source>
        <strain evidence="7 8">KH-74</strain>
    </source>
</reference>
<dbReference type="InterPro" id="IPR036390">
    <property type="entry name" value="WH_DNA-bd_sf"/>
</dbReference>
<evidence type="ECO:0000256" key="1">
    <source>
        <dbReference type="ARBA" id="ARBA00004123"/>
    </source>
</evidence>
<dbReference type="EMBL" id="BTGD01000011">
    <property type="protein sequence ID" value="GMM57229.1"/>
    <property type="molecule type" value="Genomic_DNA"/>
</dbReference>
<protein>
    <recommendedName>
        <fullName evidence="9">Rad21/Rec8-like protein N-terminal domain-containing protein</fullName>
    </recommendedName>
</protein>
<dbReference type="AlphaFoldDB" id="A0AAV5S3H7"/>
<evidence type="ECO:0000313" key="7">
    <source>
        <dbReference type="EMBL" id="GMM57229.1"/>
    </source>
</evidence>
<evidence type="ECO:0000256" key="2">
    <source>
        <dbReference type="ARBA" id="ARBA00009870"/>
    </source>
</evidence>